<accession>A0AAN7KAQ4</accession>
<gene>
    <name evidence="1" type="ORF">SAY87_029313</name>
</gene>
<evidence type="ECO:0000313" key="2">
    <source>
        <dbReference type="Proteomes" id="UP001345219"/>
    </source>
</evidence>
<protein>
    <submittedName>
        <fullName evidence="1">Uncharacterized protein</fullName>
    </submittedName>
</protein>
<organism evidence="1 2">
    <name type="scientific">Trapa incisa</name>
    <dbReference type="NCBI Taxonomy" id="236973"/>
    <lineage>
        <taxon>Eukaryota</taxon>
        <taxon>Viridiplantae</taxon>
        <taxon>Streptophyta</taxon>
        <taxon>Embryophyta</taxon>
        <taxon>Tracheophyta</taxon>
        <taxon>Spermatophyta</taxon>
        <taxon>Magnoliopsida</taxon>
        <taxon>eudicotyledons</taxon>
        <taxon>Gunneridae</taxon>
        <taxon>Pentapetalae</taxon>
        <taxon>rosids</taxon>
        <taxon>malvids</taxon>
        <taxon>Myrtales</taxon>
        <taxon>Lythraceae</taxon>
        <taxon>Trapa</taxon>
    </lineage>
</organism>
<dbReference type="AlphaFoldDB" id="A0AAN7KAQ4"/>
<dbReference type="Proteomes" id="UP001345219">
    <property type="component" value="Chromosome 23"/>
</dbReference>
<proteinExistence type="predicted"/>
<evidence type="ECO:0000313" key="1">
    <source>
        <dbReference type="EMBL" id="KAK4761429.1"/>
    </source>
</evidence>
<name>A0AAN7KAQ4_9MYRT</name>
<comment type="caution">
    <text evidence="1">The sequence shown here is derived from an EMBL/GenBank/DDBJ whole genome shotgun (WGS) entry which is preliminary data.</text>
</comment>
<keyword evidence="2" id="KW-1185">Reference proteome</keyword>
<reference evidence="1 2" key="1">
    <citation type="journal article" date="2023" name="Hortic Res">
        <title>Pangenome of water caltrop reveals structural variations and asymmetric subgenome divergence after allopolyploidization.</title>
        <authorList>
            <person name="Zhang X."/>
            <person name="Chen Y."/>
            <person name="Wang L."/>
            <person name="Yuan Y."/>
            <person name="Fang M."/>
            <person name="Shi L."/>
            <person name="Lu R."/>
            <person name="Comes H.P."/>
            <person name="Ma Y."/>
            <person name="Chen Y."/>
            <person name="Huang G."/>
            <person name="Zhou Y."/>
            <person name="Zheng Z."/>
            <person name="Qiu Y."/>
        </authorList>
    </citation>
    <scope>NUCLEOTIDE SEQUENCE [LARGE SCALE GENOMIC DNA]</scope>
    <source>
        <tissue evidence="1">Roots</tissue>
    </source>
</reference>
<sequence length="124" mass="13582">MVATGDHLNLVSGPEDFFDCAELDDDVVVNLQQESFDFSDGDDFLSMEAQYEEFIQLTEAEGNKFSSGMDGRVAKGTDTIKKNMIILKTVDTAAGTKTQPAKYAEKPAKVGSPKYSTCCIQQPR</sequence>
<dbReference type="EMBL" id="JAXIOK010000009">
    <property type="protein sequence ID" value="KAK4761429.1"/>
    <property type="molecule type" value="Genomic_DNA"/>
</dbReference>